<dbReference type="STRING" id="1182544.W9W261"/>
<organism evidence="2 3">
    <name type="scientific">Cladophialophora yegresii CBS 114405</name>
    <dbReference type="NCBI Taxonomy" id="1182544"/>
    <lineage>
        <taxon>Eukaryota</taxon>
        <taxon>Fungi</taxon>
        <taxon>Dikarya</taxon>
        <taxon>Ascomycota</taxon>
        <taxon>Pezizomycotina</taxon>
        <taxon>Eurotiomycetes</taxon>
        <taxon>Chaetothyriomycetidae</taxon>
        <taxon>Chaetothyriales</taxon>
        <taxon>Herpotrichiellaceae</taxon>
        <taxon>Cladophialophora</taxon>
    </lineage>
</organism>
<dbReference type="VEuPathDB" id="FungiDB:A1O7_06511"/>
<dbReference type="Proteomes" id="UP000019473">
    <property type="component" value="Unassembled WGS sequence"/>
</dbReference>
<feature type="region of interest" description="Disordered" evidence="1">
    <location>
        <begin position="58"/>
        <end position="154"/>
    </location>
</feature>
<proteinExistence type="predicted"/>
<keyword evidence="3" id="KW-1185">Reference proteome</keyword>
<accession>W9W261</accession>
<feature type="compositionally biased region" description="Low complexity" evidence="1">
    <location>
        <begin position="64"/>
        <end position="79"/>
    </location>
</feature>
<dbReference type="RefSeq" id="XP_007758703.1">
    <property type="nucleotide sequence ID" value="XM_007760513.1"/>
</dbReference>
<feature type="compositionally biased region" description="Acidic residues" evidence="1">
    <location>
        <begin position="145"/>
        <end position="154"/>
    </location>
</feature>
<dbReference type="OrthoDB" id="5418867at2759"/>
<evidence type="ECO:0000256" key="1">
    <source>
        <dbReference type="SAM" id="MobiDB-lite"/>
    </source>
</evidence>
<dbReference type="eggNOG" id="ENOG502SWPI">
    <property type="taxonomic scope" value="Eukaryota"/>
</dbReference>
<dbReference type="AlphaFoldDB" id="W9W261"/>
<evidence type="ECO:0008006" key="4">
    <source>
        <dbReference type="Google" id="ProtNLM"/>
    </source>
</evidence>
<evidence type="ECO:0000313" key="2">
    <source>
        <dbReference type="EMBL" id="EXJ59080.1"/>
    </source>
</evidence>
<dbReference type="HOGENOM" id="CLU_122468_0_0_1"/>
<dbReference type="EMBL" id="AMGW01000004">
    <property type="protein sequence ID" value="EXJ59080.1"/>
    <property type="molecule type" value="Genomic_DNA"/>
</dbReference>
<dbReference type="GeneID" id="19181088"/>
<evidence type="ECO:0000313" key="3">
    <source>
        <dbReference type="Proteomes" id="UP000019473"/>
    </source>
</evidence>
<name>W9W261_9EURO</name>
<protein>
    <recommendedName>
        <fullName evidence="4">Myb-like domain-containing protein</fullName>
    </recommendedName>
</protein>
<gene>
    <name evidence="2" type="ORF">A1O7_06511</name>
</gene>
<feature type="compositionally biased region" description="Acidic residues" evidence="1">
    <location>
        <begin position="93"/>
        <end position="102"/>
    </location>
</feature>
<feature type="compositionally biased region" description="Basic residues" evidence="1">
    <location>
        <begin position="109"/>
        <end position="123"/>
    </location>
</feature>
<comment type="caution">
    <text evidence="2">The sequence shown here is derived from an EMBL/GenBank/DDBJ whole genome shotgun (WGS) entry which is preliminary data.</text>
</comment>
<sequence length="154" mass="15913">MPMVWNDEADARLFTAVLATTDVKIDWKAVAALMGPECTTKALNHRIAAIKKKAGLLATGGGIASPTPASPATPASAKKATPRKRAAKGAMEAEAEDDENDDNGAPVSKKAKAKKTSTPKVAKKAAPTAADATHSKGCKKVKCESEDEDDGAQD</sequence>
<reference evidence="2 3" key="1">
    <citation type="submission" date="2013-03" db="EMBL/GenBank/DDBJ databases">
        <title>The Genome Sequence of Cladophialophora yegresii CBS 114405.</title>
        <authorList>
            <consortium name="The Broad Institute Genomics Platform"/>
            <person name="Cuomo C."/>
            <person name="de Hoog S."/>
            <person name="Gorbushina A."/>
            <person name="Walker B."/>
            <person name="Young S.K."/>
            <person name="Zeng Q."/>
            <person name="Gargeya S."/>
            <person name="Fitzgerald M."/>
            <person name="Haas B."/>
            <person name="Abouelleil A."/>
            <person name="Allen A.W."/>
            <person name="Alvarado L."/>
            <person name="Arachchi H.M."/>
            <person name="Berlin A.M."/>
            <person name="Chapman S.B."/>
            <person name="Gainer-Dewar J."/>
            <person name="Goldberg J."/>
            <person name="Griggs A."/>
            <person name="Gujja S."/>
            <person name="Hansen M."/>
            <person name="Howarth C."/>
            <person name="Imamovic A."/>
            <person name="Ireland A."/>
            <person name="Larimer J."/>
            <person name="McCowan C."/>
            <person name="Murphy C."/>
            <person name="Pearson M."/>
            <person name="Poon T.W."/>
            <person name="Priest M."/>
            <person name="Roberts A."/>
            <person name="Saif S."/>
            <person name="Shea T."/>
            <person name="Sisk P."/>
            <person name="Sykes S."/>
            <person name="Wortman J."/>
            <person name="Nusbaum C."/>
            <person name="Birren B."/>
        </authorList>
    </citation>
    <scope>NUCLEOTIDE SEQUENCE [LARGE SCALE GENOMIC DNA]</scope>
    <source>
        <strain evidence="2 3">CBS 114405</strain>
    </source>
</reference>